<protein>
    <submittedName>
        <fullName evidence="2">Uncharacterized protein</fullName>
    </submittedName>
</protein>
<evidence type="ECO:0000256" key="1">
    <source>
        <dbReference type="SAM" id="MobiDB-lite"/>
    </source>
</evidence>
<proteinExistence type="predicted"/>
<comment type="caution">
    <text evidence="2">The sequence shown here is derived from an EMBL/GenBank/DDBJ whole genome shotgun (WGS) entry which is preliminary data.</text>
</comment>
<dbReference type="RefSeq" id="WP_154120848.1">
    <property type="nucleotide sequence ID" value="NZ_WJXB01000008.1"/>
</dbReference>
<dbReference type="Proteomes" id="UP000463051">
    <property type="component" value="Unassembled WGS sequence"/>
</dbReference>
<name>A0A7X2L4G7_9BACL</name>
<feature type="compositionally biased region" description="Basic and acidic residues" evidence="1">
    <location>
        <begin position="295"/>
        <end position="316"/>
    </location>
</feature>
<sequence>MAISVLFLLTSQQIGSTYGDFNDTVQTNNVIGLCEVFPDSIEQLLVQFNEHVNKAVTLKASLKNYISSDGLSGVSGIEGMSLEELEIAEQEVSRQIASLHSNIEIVNEQLAANNQIWNEINTELNAAAAVLVPIGGYINNLAPNCLEIREKQFFNQLQSNLSQNEEVLSTSLKASVYGIIQYLTTINDINSPISYGVIDAVYQQMEVYTGDLLQPFPFLGTLNPPEGNISSELISTYESWNTEMNSFRDTATSGITNLENQQQLISQTRSKRFEEIEVARLEALEKAKKEEEQLALEKKQQQEAEDKAKAEEEAKLAETAPEEINEPEEPAIEPVNPESAEDPTISKDSPEEVQPQEKPLTDAPIPEPTEAPVAPSDPQNDKGGE</sequence>
<gene>
    <name evidence="2" type="ORF">GJB61_20370</name>
</gene>
<evidence type="ECO:0000313" key="3">
    <source>
        <dbReference type="Proteomes" id="UP000463051"/>
    </source>
</evidence>
<organism evidence="2 3">
    <name type="scientific">Paenibacillus monticola</name>
    <dbReference type="NCBI Taxonomy" id="2666075"/>
    <lineage>
        <taxon>Bacteria</taxon>
        <taxon>Bacillati</taxon>
        <taxon>Bacillota</taxon>
        <taxon>Bacilli</taxon>
        <taxon>Bacillales</taxon>
        <taxon>Paenibacillaceae</taxon>
        <taxon>Paenibacillus</taxon>
    </lineage>
</organism>
<reference evidence="2 3" key="1">
    <citation type="submission" date="2019-11" db="EMBL/GenBank/DDBJ databases">
        <title>Paenibacillus monticola sp. nov., a novel PGPR strain isolated from mountain sample in China.</title>
        <authorList>
            <person name="Zhao Q."/>
            <person name="Li H.-P."/>
            <person name="Zhang J.-L."/>
        </authorList>
    </citation>
    <scope>NUCLEOTIDE SEQUENCE [LARGE SCALE GENOMIC DNA]</scope>
    <source>
        <strain evidence="2 3">LC-T2</strain>
    </source>
</reference>
<evidence type="ECO:0000313" key="2">
    <source>
        <dbReference type="EMBL" id="MRN55341.1"/>
    </source>
</evidence>
<dbReference type="EMBL" id="WJXB01000008">
    <property type="protein sequence ID" value="MRN55341.1"/>
    <property type="molecule type" value="Genomic_DNA"/>
</dbReference>
<accession>A0A7X2L4G7</accession>
<feature type="region of interest" description="Disordered" evidence="1">
    <location>
        <begin position="295"/>
        <end position="385"/>
    </location>
</feature>
<feature type="compositionally biased region" description="Acidic residues" evidence="1">
    <location>
        <begin position="320"/>
        <end position="331"/>
    </location>
</feature>
<keyword evidence="3" id="KW-1185">Reference proteome</keyword>
<dbReference type="AlphaFoldDB" id="A0A7X2L4G7"/>